<dbReference type="PATRIC" id="fig|742734.4.peg.3184"/>
<dbReference type="Proteomes" id="UP000037392">
    <property type="component" value="Unassembled WGS sequence"/>
</dbReference>
<name>A0A0J9EST4_9FIRM</name>
<sequence>MNTWDIAIKTDQEENNMSIVYKTKEITPEGLVRVYEALGVSLKGNIAIKISTGEPGGHNFLQPGLIKDLVNRLSGTIVECNTAYPGRRNTTQAHWETIRDHGFLAIAPCDILDEDGDMAIPVESGFHLQENYVGTHLKNYDSMVMLSHFKGHAMGGFGGALKNMSIGLASSRGKIWIHTSGTSNVFEDAFTADHDSFLESMADADRSVMDFMGREKIVYINVANRLSVDCDCDAHPHDPEMADIGIFASADPVALDQASVDAVYGSEDAGKRALIERMESRHGIHTVEAAQAHGLGNRKYELVCID</sequence>
<feature type="domain" description="DUF362" evidence="1">
    <location>
        <begin position="46"/>
        <end position="261"/>
    </location>
</feature>
<dbReference type="AlphaFoldDB" id="A0A0J9EST4"/>
<protein>
    <recommendedName>
        <fullName evidence="1">DUF362 domain-containing protein</fullName>
    </recommendedName>
</protein>
<organism evidence="2 3">
    <name type="scientific">[Clostridium] citroniae WAL-19142</name>
    <dbReference type="NCBI Taxonomy" id="742734"/>
    <lineage>
        <taxon>Bacteria</taxon>
        <taxon>Bacillati</taxon>
        <taxon>Bacillota</taxon>
        <taxon>Clostridia</taxon>
        <taxon>Lachnospirales</taxon>
        <taxon>Lachnospiraceae</taxon>
        <taxon>Enterocloster</taxon>
    </lineage>
</organism>
<dbReference type="Pfam" id="PF04015">
    <property type="entry name" value="DUF362"/>
    <property type="match status" value="1"/>
</dbReference>
<dbReference type="InterPro" id="IPR007160">
    <property type="entry name" value="DUF362"/>
</dbReference>
<evidence type="ECO:0000313" key="2">
    <source>
        <dbReference type="EMBL" id="KMW18870.1"/>
    </source>
</evidence>
<accession>A0A0J9EST4</accession>
<dbReference type="EMBL" id="ADLK01000022">
    <property type="protein sequence ID" value="KMW18870.1"/>
    <property type="molecule type" value="Genomic_DNA"/>
</dbReference>
<comment type="caution">
    <text evidence="2">The sequence shown here is derived from an EMBL/GenBank/DDBJ whole genome shotgun (WGS) entry which is preliminary data.</text>
</comment>
<evidence type="ECO:0000259" key="1">
    <source>
        <dbReference type="Pfam" id="PF04015"/>
    </source>
</evidence>
<reference evidence="2 3" key="1">
    <citation type="submission" date="2011-04" db="EMBL/GenBank/DDBJ databases">
        <title>The Genome Sequence of Clostridium citroniae WAL-19142.</title>
        <authorList>
            <consortium name="The Broad Institute Genome Sequencing Platform"/>
            <person name="Earl A."/>
            <person name="Ward D."/>
            <person name="Feldgarden M."/>
            <person name="Gevers D."/>
            <person name="Warren Y.A."/>
            <person name="Tyrrell K.L."/>
            <person name="Citron D.M."/>
            <person name="Goldstein E.J."/>
            <person name="Daigneault M."/>
            <person name="Allen-Vercoe E."/>
            <person name="Young S.K."/>
            <person name="Zeng Q."/>
            <person name="Gargeya S."/>
            <person name="Fitzgerald M."/>
            <person name="Haas B."/>
            <person name="Abouelleil A."/>
            <person name="Alvarado L."/>
            <person name="Arachchi H.M."/>
            <person name="Berlin A."/>
            <person name="Brown A."/>
            <person name="Chapman S.B."/>
            <person name="Chen Z."/>
            <person name="Dunbar C."/>
            <person name="Freedman E."/>
            <person name="Gearin G."/>
            <person name="Gellesch M."/>
            <person name="Goldberg J."/>
            <person name="Griggs A."/>
            <person name="Gujja S."/>
            <person name="Heilman E.R."/>
            <person name="Heiman D."/>
            <person name="Howarth C."/>
            <person name="Larson L."/>
            <person name="Lui A."/>
            <person name="MacDonald P.J."/>
            <person name="Mehta T."/>
            <person name="Montmayeur A."/>
            <person name="Murphy C."/>
            <person name="Neiman D."/>
            <person name="Pearson M."/>
            <person name="Priest M."/>
            <person name="Roberts A."/>
            <person name="Saif S."/>
            <person name="Shea T."/>
            <person name="Shenoy N."/>
            <person name="Sisk P."/>
            <person name="Stolte C."/>
            <person name="Sykes S."/>
            <person name="White J."/>
            <person name="Yandava C."/>
            <person name="Wortman J."/>
            <person name="Nusbaum C."/>
            <person name="Birren B."/>
        </authorList>
    </citation>
    <scope>NUCLEOTIDE SEQUENCE [LARGE SCALE GENOMIC DNA]</scope>
    <source>
        <strain evidence="2 3">WAL-19142</strain>
    </source>
</reference>
<gene>
    <name evidence="2" type="ORF">HMPREF9470_02974</name>
</gene>
<evidence type="ECO:0000313" key="3">
    <source>
        <dbReference type="Proteomes" id="UP000037392"/>
    </source>
</evidence>
<proteinExistence type="predicted"/>